<dbReference type="STRING" id="692275.M3BT01"/>
<dbReference type="eggNOG" id="ENOG502S5XA">
    <property type="taxonomic scope" value="Eukaryota"/>
</dbReference>
<dbReference type="OrthoDB" id="441210at2759"/>
<feature type="compositionally biased region" description="Low complexity" evidence="1">
    <location>
        <begin position="211"/>
        <end position="228"/>
    </location>
</feature>
<name>M3BT01_SPHMS</name>
<keyword evidence="3" id="KW-1185">Reference proteome</keyword>
<sequence length="363" mass="39610">MAAEACEMLRREHARLWKAKRLLQRFRGDADWVPSQTFEADSDYRLLHTGEEFLGKLSVVPSILADQPMLGLDRPLPELVVADDARDQLEPSEPTSQANGVVVSDHEAMEGVEAQDMAEAMTNSVHTGQSNANGNGVHGGIREGALAPITNGDTRSASNATPPIDHPESIPNPAVANITDAEAGSETASQSNGTERHAMTTRARARSPAGPSDRTPSPTPSDSAAMPAMHPWFSAPAAALTDRDLGLPPQEAEETRKLLLLYVQKQEQIVRSLDALHGGLQKADRLRSFVYRSCKAEGHVVSDGKGNMVTEMSDGEDWYDTTDWALQPWELNDGKLEKGKDEVEDVEEERGRRPGRGRRVNRI</sequence>
<feature type="region of interest" description="Disordered" evidence="1">
    <location>
        <begin position="330"/>
        <end position="363"/>
    </location>
</feature>
<gene>
    <name evidence="2" type="ORF">SEPMUDRAFT_150933</name>
</gene>
<feature type="compositionally biased region" description="Basic residues" evidence="1">
    <location>
        <begin position="353"/>
        <end position="363"/>
    </location>
</feature>
<proteinExistence type="predicted"/>
<dbReference type="GeneID" id="27903621"/>
<evidence type="ECO:0000256" key="1">
    <source>
        <dbReference type="SAM" id="MobiDB-lite"/>
    </source>
</evidence>
<dbReference type="GO" id="GO:0033698">
    <property type="term" value="C:Rpd3L complex"/>
    <property type="evidence" value="ECO:0007669"/>
    <property type="project" value="TreeGrafter"/>
</dbReference>
<protein>
    <recommendedName>
        <fullName evidence="4">Transcriptional regulatory protein RXT2 N-terminal domain-containing protein</fullName>
    </recommendedName>
</protein>
<feature type="compositionally biased region" description="Polar residues" evidence="1">
    <location>
        <begin position="151"/>
        <end position="161"/>
    </location>
</feature>
<feature type="compositionally biased region" description="Basic and acidic residues" evidence="1">
    <location>
        <begin position="332"/>
        <end position="341"/>
    </location>
</feature>
<dbReference type="AlphaFoldDB" id="M3BT01"/>
<evidence type="ECO:0000313" key="3">
    <source>
        <dbReference type="Proteomes" id="UP000016931"/>
    </source>
</evidence>
<dbReference type="HOGENOM" id="CLU_030828_1_0_1"/>
<dbReference type="InterPro" id="IPR039602">
    <property type="entry name" value="Rxt2"/>
</dbReference>
<dbReference type="Proteomes" id="UP000016931">
    <property type="component" value="Unassembled WGS sequence"/>
</dbReference>
<dbReference type="PANTHER" id="PTHR28232:SF1">
    <property type="entry name" value="TRANSCRIPTIONAL REGULATORY PROTEIN RXT2"/>
    <property type="match status" value="1"/>
</dbReference>
<dbReference type="EMBL" id="KB456268">
    <property type="protein sequence ID" value="EMF09795.1"/>
    <property type="molecule type" value="Genomic_DNA"/>
</dbReference>
<evidence type="ECO:0000313" key="2">
    <source>
        <dbReference type="EMBL" id="EMF09795.1"/>
    </source>
</evidence>
<dbReference type="GO" id="GO:0005829">
    <property type="term" value="C:cytosol"/>
    <property type="evidence" value="ECO:0007669"/>
    <property type="project" value="TreeGrafter"/>
</dbReference>
<dbReference type="OMA" id="TERHAMT"/>
<accession>M3BT01</accession>
<dbReference type="RefSeq" id="XP_016757916.1">
    <property type="nucleotide sequence ID" value="XM_016906484.1"/>
</dbReference>
<reference evidence="2 3" key="1">
    <citation type="journal article" date="2012" name="PLoS Pathog.">
        <title>Diverse lifestyles and strategies of plant pathogenesis encoded in the genomes of eighteen Dothideomycetes fungi.</title>
        <authorList>
            <person name="Ohm R.A."/>
            <person name="Feau N."/>
            <person name="Henrissat B."/>
            <person name="Schoch C.L."/>
            <person name="Horwitz B.A."/>
            <person name="Barry K.W."/>
            <person name="Condon B.J."/>
            <person name="Copeland A.C."/>
            <person name="Dhillon B."/>
            <person name="Glaser F."/>
            <person name="Hesse C.N."/>
            <person name="Kosti I."/>
            <person name="LaButti K."/>
            <person name="Lindquist E.A."/>
            <person name="Lucas S."/>
            <person name="Salamov A.A."/>
            <person name="Bradshaw R.E."/>
            <person name="Ciuffetti L."/>
            <person name="Hamelin R.C."/>
            <person name="Kema G.H.J."/>
            <person name="Lawrence C."/>
            <person name="Scott J.A."/>
            <person name="Spatafora J.W."/>
            <person name="Turgeon B.G."/>
            <person name="de Wit P.J.G.M."/>
            <person name="Zhong S."/>
            <person name="Goodwin S.B."/>
            <person name="Grigoriev I.V."/>
        </authorList>
    </citation>
    <scope>NUCLEOTIDE SEQUENCE [LARGE SCALE GENOMIC DNA]</scope>
    <source>
        <strain evidence="2 3">SO2202</strain>
    </source>
</reference>
<dbReference type="PANTHER" id="PTHR28232">
    <property type="entry name" value="TRANSCRIPTIONAL REGULATORY PROTEIN RXT2"/>
    <property type="match status" value="1"/>
</dbReference>
<feature type="region of interest" description="Disordered" evidence="1">
    <location>
        <begin position="126"/>
        <end position="228"/>
    </location>
</feature>
<evidence type="ECO:0008006" key="4">
    <source>
        <dbReference type="Google" id="ProtNLM"/>
    </source>
</evidence>
<organism evidence="2 3">
    <name type="scientific">Sphaerulina musiva (strain SO2202)</name>
    <name type="common">Poplar stem canker fungus</name>
    <name type="synonym">Septoria musiva</name>
    <dbReference type="NCBI Taxonomy" id="692275"/>
    <lineage>
        <taxon>Eukaryota</taxon>
        <taxon>Fungi</taxon>
        <taxon>Dikarya</taxon>
        <taxon>Ascomycota</taxon>
        <taxon>Pezizomycotina</taxon>
        <taxon>Dothideomycetes</taxon>
        <taxon>Dothideomycetidae</taxon>
        <taxon>Mycosphaerellales</taxon>
        <taxon>Mycosphaerellaceae</taxon>
        <taxon>Sphaerulina</taxon>
    </lineage>
</organism>